<dbReference type="PROSITE" id="PS51379">
    <property type="entry name" value="4FE4S_FER_2"/>
    <property type="match status" value="2"/>
</dbReference>
<dbReference type="InterPro" id="IPR017896">
    <property type="entry name" value="4Fe4S_Fe-S-bd"/>
</dbReference>
<dbReference type="PANTHER" id="PTHR42895">
    <property type="entry name" value="IRON-SULFUR CLUSTER-BINDING PROTEIN-RELATED"/>
    <property type="match status" value="1"/>
</dbReference>
<dbReference type="HOGENOM" id="CLU_074768_0_0_0"/>
<dbReference type="STRING" id="289376.THEYE_A1888"/>
<feature type="domain" description="4Fe-4S ferredoxin-type" evidence="1">
    <location>
        <begin position="35"/>
        <end position="64"/>
    </location>
</feature>
<evidence type="ECO:0000259" key="1">
    <source>
        <dbReference type="PROSITE" id="PS51379"/>
    </source>
</evidence>
<dbReference type="KEGG" id="tye:THEYE_A1888"/>
<accession>B5YHU2</accession>
<gene>
    <name evidence="2" type="ordered locus">THEYE_A1888</name>
</gene>
<keyword evidence="3" id="KW-1185">Reference proteome</keyword>
<dbReference type="InterPro" id="IPR052911">
    <property type="entry name" value="Corrinoid_activation_enz"/>
</dbReference>
<reference evidence="2 3" key="2">
    <citation type="journal article" date="2015" name="Genome Announc.">
        <title>Genome Sequence of the Sulfate-Reducing Thermophilic Bacterium Thermodesulfovibrio yellowstonii Strain DSM 11347T (Phylum Nitrospirae).</title>
        <authorList>
            <person name="Bhatnagar S."/>
            <person name="Badger J.H."/>
            <person name="Madupu R."/>
            <person name="Khouri H.M."/>
            <person name="O'Connor E.M."/>
            <person name="Robb F.T."/>
            <person name="Ward N.L."/>
            <person name="Eisen J.A."/>
        </authorList>
    </citation>
    <scope>NUCLEOTIDE SEQUENCE [LARGE SCALE GENOMIC DNA]</scope>
    <source>
        <strain evidence="3">ATCC 51303 / DSM 11347 / YP87</strain>
    </source>
</reference>
<dbReference type="eggNOG" id="COG1145">
    <property type="taxonomic scope" value="Bacteria"/>
</dbReference>
<dbReference type="EnsemblBacteria" id="ACI21938">
    <property type="protein sequence ID" value="ACI21938"/>
    <property type="gene ID" value="THEYE_A1888"/>
</dbReference>
<evidence type="ECO:0000313" key="2">
    <source>
        <dbReference type="EMBL" id="ACI21938.1"/>
    </source>
</evidence>
<dbReference type="SUPFAM" id="SSF54862">
    <property type="entry name" value="4Fe-4S ferredoxins"/>
    <property type="match status" value="1"/>
</dbReference>
<dbReference type="Gene3D" id="3.30.70.20">
    <property type="match status" value="1"/>
</dbReference>
<dbReference type="EMBL" id="CP001147">
    <property type="protein sequence ID" value="ACI21938.1"/>
    <property type="molecule type" value="Genomic_DNA"/>
</dbReference>
<dbReference type="PANTHER" id="PTHR42895:SF1">
    <property type="entry name" value="IRON-SULFUR CLUSTER PROTEIN"/>
    <property type="match status" value="1"/>
</dbReference>
<organism evidence="2 3">
    <name type="scientific">Thermodesulfovibrio yellowstonii (strain ATCC 51303 / DSM 11347 / YP87)</name>
    <dbReference type="NCBI Taxonomy" id="289376"/>
    <lineage>
        <taxon>Bacteria</taxon>
        <taxon>Pseudomonadati</taxon>
        <taxon>Nitrospirota</taxon>
        <taxon>Thermodesulfovibrionia</taxon>
        <taxon>Thermodesulfovibrionales</taxon>
        <taxon>Thermodesulfovibrionaceae</taxon>
        <taxon>Thermodesulfovibrio</taxon>
    </lineage>
</organism>
<dbReference type="PATRIC" id="fig|289376.4.peg.1844"/>
<evidence type="ECO:0000313" key="3">
    <source>
        <dbReference type="Proteomes" id="UP000000718"/>
    </source>
</evidence>
<sequence>MTKRSIVQIDQDRCDGCGACVNACAEGAIQIVNGKAQLINEIYCDGLGACLGSCPKGAITIVEKEAQPFDEEANKKHLELIKIKEVPSCECLSFAKNHKLNNWPIQLKLISVNASFLKDAHLLIAADCTAFSYPNFHKEILKDKKLIIACPKLDDAKFYIEKLTEIFNLNNIKAITVLRMTVPCCAGLTWIIKEALNKSGKSISFEENIIDIDGTMKSY</sequence>
<proteinExistence type="predicted"/>
<dbReference type="RefSeq" id="WP_012546635.1">
    <property type="nucleotide sequence ID" value="NC_011296.1"/>
</dbReference>
<dbReference type="Proteomes" id="UP000000718">
    <property type="component" value="Chromosome"/>
</dbReference>
<protein>
    <submittedName>
        <fullName evidence="2">Iron-sulfur cluster-binding protein</fullName>
    </submittedName>
</protein>
<reference evidence="3" key="1">
    <citation type="submission" date="2008-08" db="EMBL/GenBank/DDBJ databases">
        <title>The complete genome sequence of Thermodesulfovibrio yellowstonii strain ATCC 51303 / DSM 11347 / YP87.</title>
        <authorList>
            <person name="Dodson R.J."/>
            <person name="Durkin A.S."/>
            <person name="Wu M."/>
            <person name="Eisen J."/>
            <person name="Sutton G."/>
        </authorList>
    </citation>
    <scope>NUCLEOTIDE SEQUENCE [LARGE SCALE GENOMIC DNA]</scope>
    <source>
        <strain evidence="3">ATCC 51303 / DSM 11347 / YP87</strain>
    </source>
</reference>
<dbReference type="OrthoDB" id="9795268at2"/>
<dbReference type="Pfam" id="PF13237">
    <property type="entry name" value="Fer4_10"/>
    <property type="match status" value="1"/>
</dbReference>
<dbReference type="AlphaFoldDB" id="B5YHU2"/>
<feature type="domain" description="4Fe-4S ferredoxin-type" evidence="1">
    <location>
        <begin position="5"/>
        <end position="34"/>
    </location>
</feature>
<dbReference type="InParanoid" id="B5YHU2"/>
<name>B5YHU2_THEYD</name>